<protein>
    <recommendedName>
        <fullName evidence="5">Methyltransferase type 12</fullName>
    </recommendedName>
</protein>
<dbReference type="CDD" id="cd02440">
    <property type="entry name" value="AdoMet_MTases"/>
    <property type="match status" value="1"/>
</dbReference>
<evidence type="ECO:0000313" key="2">
    <source>
        <dbReference type="EMBL" id="CAJ0777274.1"/>
    </source>
</evidence>
<proteinExistence type="predicted"/>
<dbReference type="AlphaFoldDB" id="A0AAD2BT50"/>
<name>A0AAD2BT50_9RALS</name>
<dbReference type="EMBL" id="CATZAZ010000001">
    <property type="protein sequence ID" value="CAJ0777274.1"/>
    <property type="molecule type" value="Genomic_DNA"/>
</dbReference>
<accession>A0AAD2BT50</accession>
<evidence type="ECO:0008006" key="5">
    <source>
        <dbReference type="Google" id="ProtNLM"/>
    </source>
</evidence>
<dbReference type="Gene3D" id="3.40.50.150">
    <property type="entry name" value="Vaccinia Virus protein VP39"/>
    <property type="match status" value="1"/>
</dbReference>
<dbReference type="InterPro" id="IPR029063">
    <property type="entry name" value="SAM-dependent_MTases_sf"/>
</dbReference>
<evidence type="ECO:0000313" key="1">
    <source>
        <dbReference type="EMBL" id="CAJ0776122.1"/>
    </source>
</evidence>
<dbReference type="PANTHER" id="PTHR43861">
    <property type="entry name" value="TRANS-ACONITATE 2-METHYLTRANSFERASE-RELATED"/>
    <property type="match status" value="1"/>
</dbReference>
<sequence>MTTGALPCNVCQQPLPEPIYRAPQSALSSLRRAMDGTLEVFCCAACGHIQTVELCDNGSFYDTEYDILVNSEEEDQIYAVENGQKIFRADHQVALFQKKLQLLGGLHEGARVVDFGCAKSATMRLLKQQRPDVKVHLFDISDRYVGFWEKFLSAGQWATYTIPPAWQRSFDVVSSFFSLEHIPDLSTTLRAIHGLLREGGRLYAIVPNTFTNTADFLVADHVNHFTRTSLQVLLASHGFELLELDERSHRGAFVVTAVRTAPDHAAPALDPRQLADTVGAANRLARFWQQAANHLGDFETRHQGAPAVIYGAGFYGTYTASNLRHPHALRAFVDQNPYLQGSSLAGKPVIALTEIPAEVELVYLAVNPVIADEVKHTVEAAFPNRFRYFQFEP</sequence>
<evidence type="ECO:0000313" key="3">
    <source>
        <dbReference type="Proteomes" id="UP001189756"/>
    </source>
</evidence>
<dbReference type="PANTHER" id="PTHR43861:SF1">
    <property type="entry name" value="TRANS-ACONITATE 2-METHYLTRANSFERASE"/>
    <property type="match status" value="1"/>
</dbReference>
<organism evidence="2 3">
    <name type="scientific">Ralstonia thomasii</name>
    <dbReference type="NCBI Taxonomy" id="3058596"/>
    <lineage>
        <taxon>Bacteria</taxon>
        <taxon>Pseudomonadati</taxon>
        <taxon>Pseudomonadota</taxon>
        <taxon>Betaproteobacteria</taxon>
        <taxon>Burkholderiales</taxon>
        <taxon>Burkholderiaceae</taxon>
        <taxon>Ralstonia</taxon>
    </lineage>
</organism>
<dbReference type="RefSeq" id="WP_024542091.1">
    <property type="nucleotide sequence ID" value="NZ_CATWDO010000001.1"/>
</dbReference>
<dbReference type="Proteomes" id="UP001189773">
    <property type="component" value="Unassembled WGS sequence"/>
</dbReference>
<dbReference type="Proteomes" id="UP001189756">
    <property type="component" value="Unassembled WGS sequence"/>
</dbReference>
<gene>
    <name evidence="1" type="ORF">LMG18095_00134</name>
    <name evidence="2" type="ORF">R77560_00260</name>
</gene>
<comment type="caution">
    <text evidence="2">The sequence shown here is derived from an EMBL/GenBank/DDBJ whole genome shotgun (WGS) entry which is preliminary data.</text>
</comment>
<dbReference type="Pfam" id="PF13489">
    <property type="entry name" value="Methyltransf_23"/>
    <property type="match status" value="1"/>
</dbReference>
<evidence type="ECO:0000313" key="4">
    <source>
        <dbReference type="Proteomes" id="UP001189773"/>
    </source>
</evidence>
<keyword evidence="4" id="KW-1185">Reference proteome</keyword>
<dbReference type="SUPFAM" id="SSF53335">
    <property type="entry name" value="S-adenosyl-L-methionine-dependent methyltransferases"/>
    <property type="match status" value="1"/>
</dbReference>
<reference evidence="2 4" key="1">
    <citation type="submission" date="2023-07" db="EMBL/GenBank/DDBJ databases">
        <authorList>
            <person name="Peeters C."/>
        </authorList>
    </citation>
    <scope>NUCLEOTIDE SEQUENCE</scope>
    <source>
        <strain evidence="1 4">LMG 18095</strain>
        <strain evidence="2">R-77560</strain>
    </source>
</reference>
<dbReference type="EMBL" id="CATZAR010000001">
    <property type="protein sequence ID" value="CAJ0776122.1"/>
    <property type="molecule type" value="Genomic_DNA"/>
</dbReference>